<dbReference type="SUPFAM" id="SSF141371">
    <property type="entry name" value="PilZ domain-like"/>
    <property type="match status" value="1"/>
</dbReference>
<evidence type="ECO:0000313" key="3">
    <source>
        <dbReference type="EMBL" id="QIL02101.1"/>
    </source>
</evidence>
<dbReference type="RefSeq" id="WP_166093388.1">
    <property type="nucleotide sequence ID" value="NZ_CP049871.1"/>
</dbReference>
<evidence type="ECO:0000313" key="4">
    <source>
        <dbReference type="Proteomes" id="UP000502502"/>
    </source>
</evidence>
<organism evidence="3 4">
    <name type="scientific">Sphingomonas sinipercae</name>
    <dbReference type="NCBI Taxonomy" id="2714944"/>
    <lineage>
        <taxon>Bacteria</taxon>
        <taxon>Pseudomonadati</taxon>
        <taxon>Pseudomonadota</taxon>
        <taxon>Alphaproteobacteria</taxon>
        <taxon>Sphingomonadales</taxon>
        <taxon>Sphingomonadaceae</taxon>
        <taxon>Sphingomonas</taxon>
    </lineage>
</organism>
<dbReference type="InterPro" id="IPR009875">
    <property type="entry name" value="PilZ_domain"/>
</dbReference>
<sequence length="137" mass="15140">MDEARTTHQRRSTRSNVLLKATLQTVESAGSVILRNLSQDGALVSGEDLPREGTWVLFHRQGLSVPSRVAWVQGSYAGLAFESPLFPKELLRHIPPPSASLPPPVQRRPGLASRPLSESERRLIQQWAEESPNVLGD</sequence>
<gene>
    <name evidence="3" type="ORF">G7078_04400</name>
</gene>
<feature type="compositionally biased region" description="Pro residues" evidence="1">
    <location>
        <begin position="94"/>
        <end position="106"/>
    </location>
</feature>
<reference evidence="3 4" key="1">
    <citation type="submission" date="2020-03" db="EMBL/GenBank/DDBJ databases">
        <title>Sphingomonas sp. nov., isolated from fish.</title>
        <authorList>
            <person name="Hyun D.-W."/>
            <person name="Bae J.-W."/>
        </authorList>
    </citation>
    <scope>NUCLEOTIDE SEQUENCE [LARGE SCALE GENOMIC DNA]</scope>
    <source>
        <strain evidence="3 4">HDW15C</strain>
    </source>
</reference>
<keyword evidence="4" id="KW-1185">Reference proteome</keyword>
<dbReference type="EMBL" id="CP049871">
    <property type="protein sequence ID" value="QIL02101.1"/>
    <property type="molecule type" value="Genomic_DNA"/>
</dbReference>
<dbReference type="Pfam" id="PF07238">
    <property type="entry name" value="PilZ"/>
    <property type="match status" value="1"/>
</dbReference>
<evidence type="ECO:0000256" key="1">
    <source>
        <dbReference type="SAM" id="MobiDB-lite"/>
    </source>
</evidence>
<accession>A0A6G7ZM98</accession>
<proteinExistence type="predicted"/>
<dbReference type="Proteomes" id="UP000502502">
    <property type="component" value="Chromosome"/>
</dbReference>
<feature type="region of interest" description="Disordered" evidence="1">
    <location>
        <begin position="92"/>
        <end position="119"/>
    </location>
</feature>
<feature type="domain" description="PilZ" evidence="2">
    <location>
        <begin position="9"/>
        <end position="83"/>
    </location>
</feature>
<name>A0A6G7ZM98_9SPHN</name>
<dbReference type="AlphaFoldDB" id="A0A6G7ZM98"/>
<dbReference type="GO" id="GO:0035438">
    <property type="term" value="F:cyclic-di-GMP binding"/>
    <property type="evidence" value="ECO:0007669"/>
    <property type="project" value="InterPro"/>
</dbReference>
<evidence type="ECO:0000259" key="2">
    <source>
        <dbReference type="Pfam" id="PF07238"/>
    </source>
</evidence>
<dbReference type="KEGG" id="ssin:G7078_04400"/>
<protein>
    <submittedName>
        <fullName evidence="3">PilZ domain-containing protein</fullName>
    </submittedName>
</protein>